<dbReference type="Proteomes" id="UP001161247">
    <property type="component" value="Chromosome 3"/>
</dbReference>
<dbReference type="PRINTS" id="PR02051">
    <property type="entry name" value="PROTEINF175"/>
</dbReference>
<name>A0AAV1CNM4_OLDCO</name>
<sequence length="326" mass="35728">MDELPIQKIQIAGPTLASLLHRFSSSPGSIHGFLFGHVIVSKSSALSDDPSSSTGAPSSGYPTTAIGDDTPPLLLTATITSFISVPSHLRFPDPPPPATNASVIGWFSGRRRTPLRPSLNDSTTTHNLSSNSTLFYTPQNQDSHFSGRTLTLSPSLFLLLTTPLQDQLIHTHEYKAFQYRISTDCFEPKSLSIINVGPSFRSHYDSFSPNASFPFLPFELRTSCSSSSSSNADMAEDEKSETLGFLKKEKEGQKQLDLFAEGFEIGRLNRLMGTQAANYTSELDDLYHKMLAKLDGLTNLVELSSAKVVEQENHNMKLRLKVAGLE</sequence>
<organism evidence="2 3">
    <name type="scientific">Oldenlandia corymbosa var. corymbosa</name>
    <dbReference type="NCBI Taxonomy" id="529605"/>
    <lineage>
        <taxon>Eukaryota</taxon>
        <taxon>Viridiplantae</taxon>
        <taxon>Streptophyta</taxon>
        <taxon>Embryophyta</taxon>
        <taxon>Tracheophyta</taxon>
        <taxon>Spermatophyta</taxon>
        <taxon>Magnoliopsida</taxon>
        <taxon>eudicotyledons</taxon>
        <taxon>Gunneridae</taxon>
        <taxon>Pentapetalae</taxon>
        <taxon>asterids</taxon>
        <taxon>lamiids</taxon>
        <taxon>Gentianales</taxon>
        <taxon>Rubiaceae</taxon>
        <taxon>Rubioideae</taxon>
        <taxon>Spermacoceae</taxon>
        <taxon>Hedyotis-Oldenlandia complex</taxon>
        <taxon>Oldenlandia</taxon>
    </lineage>
</organism>
<dbReference type="AlphaFoldDB" id="A0AAV1CNM4"/>
<accession>A0AAV1CNM4</accession>
<gene>
    <name evidence="2" type="ORF">OLC1_LOCUS7777</name>
</gene>
<protein>
    <submittedName>
        <fullName evidence="2">OLC1v1033604C1</fullName>
    </submittedName>
</protein>
<evidence type="ECO:0000313" key="2">
    <source>
        <dbReference type="EMBL" id="CAI9097229.1"/>
    </source>
</evidence>
<dbReference type="GO" id="GO:0005634">
    <property type="term" value="C:nucleus"/>
    <property type="evidence" value="ECO:0007669"/>
    <property type="project" value="TreeGrafter"/>
</dbReference>
<dbReference type="InterPro" id="IPR023241">
    <property type="entry name" value="FAM175_plant"/>
</dbReference>
<feature type="region of interest" description="Disordered" evidence="1">
    <location>
        <begin position="46"/>
        <end position="67"/>
    </location>
</feature>
<reference evidence="2" key="1">
    <citation type="submission" date="2023-03" db="EMBL/GenBank/DDBJ databases">
        <authorList>
            <person name="Julca I."/>
        </authorList>
    </citation>
    <scope>NUCLEOTIDE SEQUENCE</scope>
</reference>
<dbReference type="PRINTS" id="PR02054">
    <property type="entry name" value="FAM175PLANT"/>
</dbReference>
<dbReference type="PANTHER" id="PTHR31728:SF5">
    <property type="entry name" value="OS07G0540200 PROTEIN"/>
    <property type="match status" value="1"/>
</dbReference>
<dbReference type="EMBL" id="OX459120">
    <property type="protein sequence ID" value="CAI9097229.1"/>
    <property type="molecule type" value="Genomic_DNA"/>
</dbReference>
<dbReference type="GO" id="GO:0031593">
    <property type="term" value="F:polyubiquitin modification-dependent protein binding"/>
    <property type="evidence" value="ECO:0007669"/>
    <property type="project" value="TreeGrafter"/>
</dbReference>
<evidence type="ECO:0000313" key="3">
    <source>
        <dbReference type="Proteomes" id="UP001161247"/>
    </source>
</evidence>
<dbReference type="InterPro" id="IPR023238">
    <property type="entry name" value="FAM175"/>
</dbReference>
<proteinExistence type="predicted"/>
<evidence type="ECO:0000256" key="1">
    <source>
        <dbReference type="SAM" id="MobiDB-lite"/>
    </source>
</evidence>
<keyword evidence="3" id="KW-1185">Reference proteome</keyword>
<dbReference type="CDD" id="cd23656">
    <property type="entry name" value="Abraxas_plant"/>
    <property type="match status" value="1"/>
</dbReference>
<dbReference type="PANTHER" id="PTHR31728">
    <property type="entry name" value="ABRAXAS FAMILY MEMBER"/>
    <property type="match status" value="1"/>
</dbReference>